<protein>
    <recommendedName>
        <fullName evidence="4">Tail protein</fullName>
    </recommendedName>
</protein>
<gene>
    <name evidence="2" type="ORF">NBZ79_12165</name>
</gene>
<evidence type="ECO:0008006" key="4">
    <source>
        <dbReference type="Google" id="ProtNLM"/>
    </source>
</evidence>
<proteinExistence type="predicted"/>
<feature type="region of interest" description="Disordered" evidence="1">
    <location>
        <begin position="207"/>
        <end position="228"/>
    </location>
</feature>
<evidence type="ECO:0000313" key="2">
    <source>
        <dbReference type="EMBL" id="USG59931.1"/>
    </source>
</evidence>
<evidence type="ECO:0000256" key="1">
    <source>
        <dbReference type="SAM" id="MobiDB-lite"/>
    </source>
</evidence>
<organism evidence="2 3">
    <name type="scientific">Sneathiella marina</name>
    <dbReference type="NCBI Taxonomy" id="2950108"/>
    <lineage>
        <taxon>Bacteria</taxon>
        <taxon>Pseudomonadati</taxon>
        <taxon>Pseudomonadota</taxon>
        <taxon>Alphaproteobacteria</taxon>
        <taxon>Sneathiellales</taxon>
        <taxon>Sneathiellaceae</taxon>
        <taxon>Sneathiella</taxon>
    </lineage>
</organism>
<accession>A0ABY4VYD0</accession>
<dbReference type="EMBL" id="CP098747">
    <property type="protein sequence ID" value="USG59931.1"/>
    <property type="molecule type" value="Genomic_DNA"/>
</dbReference>
<keyword evidence="3" id="KW-1185">Reference proteome</keyword>
<reference evidence="2" key="1">
    <citation type="submission" date="2022-06" db="EMBL/GenBank/DDBJ databases">
        <title>Sneathiella actinostolidae sp. nov., isolated from a sea anemonein the Western Pacific Ocean.</title>
        <authorList>
            <person name="Wei M.J."/>
        </authorList>
    </citation>
    <scope>NUCLEOTIDE SEQUENCE</scope>
    <source>
        <strain evidence="2">PHK-P5</strain>
    </source>
</reference>
<dbReference type="RefSeq" id="WP_251932701.1">
    <property type="nucleotide sequence ID" value="NZ_CP098747.1"/>
</dbReference>
<dbReference type="Proteomes" id="UP001056291">
    <property type="component" value="Chromosome"/>
</dbReference>
<name>A0ABY4VYD0_9PROT</name>
<sequence>MTELSQLKEGLKMLDHLSGNSRKAARDARALTRQVLGLGYTLSGLTAGRRRGLDPLVRDLADLPAIAGRAGKTLESAFGSAFSKLMIKGGDFKSVLKGLEGDLLKLGHQVLGSSKRTTPSTGTNNSLLTGAISSLAGMFPGFANGGAFTVGGAAGTDRNLVGLRLTRGEKVTVQTPQQQRKNDHRDAAPTINLSFHITTPDADSFRRSQAQIQGDALRAAQRQLKRNG</sequence>
<evidence type="ECO:0000313" key="3">
    <source>
        <dbReference type="Proteomes" id="UP001056291"/>
    </source>
</evidence>